<accession>A0A8J3NAI0</accession>
<name>A0A8J3NAI0_9ACTN</name>
<evidence type="ECO:0000256" key="4">
    <source>
        <dbReference type="ARBA" id="ARBA00023163"/>
    </source>
</evidence>
<dbReference type="Gene3D" id="1.10.10.10">
    <property type="entry name" value="Winged helix-like DNA-binding domain superfamily/Winged helix DNA-binding domain"/>
    <property type="match status" value="1"/>
</dbReference>
<comment type="caution">
    <text evidence="6">The sequence shown here is derived from an EMBL/GenBank/DDBJ whole genome shotgun (WGS) entry which is preliminary data.</text>
</comment>
<dbReference type="Gene3D" id="3.30.450.40">
    <property type="match status" value="1"/>
</dbReference>
<dbReference type="RefSeq" id="WP_203658377.1">
    <property type="nucleotide sequence ID" value="NZ_BAAAZM010000013.1"/>
</dbReference>
<dbReference type="Pfam" id="PF13185">
    <property type="entry name" value="GAF_2"/>
    <property type="match status" value="1"/>
</dbReference>
<dbReference type="SMART" id="SM00065">
    <property type="entry name" value="GAF"/>
    <property type="match status" value="1"/>
</dbReference>
<dbReference type="GO" id="GO:0016301">
    <property type="term" value="F:kinase activity"/>
    <property type="evidence" value="ECO:0007669"/>
    <property type="project" value="UniProtKB-KW"/>
</dbReference>
<organism evidence="6 7">
    <name type="scientific">Actinocatenispora rupis</name>
    <dbReference type="NCBI Taxonomy" id="519421"/>
    <lineage>
        <taxon>Bacteria</taxon>
        <taxon>Bacillati</taxon>
        <taxon>Actinomycetota</taxon>
        <taxon>Actinomycetes</taxon>
        <taxon>Micromonosporales</taxon>
        <taxon>Micromonosporaceae</taxon>
        <taxon>Actinocatenispora</taxon>
    </lineage>
</organism>
<keyword evidence="7" id="KW-1185">Reference proteome</keyword>
<keyword evidence="3" id="KW-0805">Transcription regulation</keyword>
<evidence type="ECO:0000256" key="3">
    <source>
        <dbReference type="ARBA" id="ARBA00023015"/>
    </source>
</evidence>
<gene>
    <name evidence="6" type="ORF">Aru02nite_32830</name>
</gene>
<dbReference type="InterPro" id="IPR029016">
    <property type="entry name" value="GAF-like_dom_sf"/>
</dbReference>
<dbReference type="PIRSF" id="PIRSF036625">
    <property type="entry name" value="GAF_ANTAR"/>
    <property type="match status" value="1"/>
</dbReference>
<evidence type="ECO:0000259" key="5">
    <source>
        <dbReference type="PROSITE" id="PS50921"/>
    </source>
</evidence>
<protein>
    <submittedName>
        <fullName evidence="6">Transcriptional regulator</fullName>
    </submittedName>
</protein>
<evidence type="ECO:0000313" key="7">
    <source>
        <dbReference type="Proteomes" id="UP000612808"/>
    </source>
</evidence>
<dbReference type="SUPFAM" id="SSF55781">
    <property type="entry name" value="GAF domain-like"/>
    <property type="match status" value="1"/>
</dbReference>
<dbReference type="EMBL" id="BOMB01000019">
    <property type="protein sequence ID" value="GID12394.1"/>
    <property type="molecule type" value="Genomic_DNA"/>
</dbReference>
<evidence type="ECO:0000313" key="6">
    <source>
        <dbReference type="EMBL" id="GID12394.1"/>
    </source>
</evidence>
<proteinExistence type="predicted"/>
<dbReference type="SMART" id="SM01012">
    <property type="entry name" value="ANTAR"/>
    <property type="match status" value="1"/>
</dbReference>
<evidence type="ECO:0000256" key="1">
    <source>
        <dbReference type="ARBA" id="ARBA00022679"/>
    </source>
</evidence>
<keyword evidence="4" id="KW-0804">Transcription</keyword>
<dbReference type="InterPro" id="IPR011006">
    <property type="entry name" value="CheY-like_superfamily"/>
</dbReference>
<dbReference type="InterPro" id="IPR036388">
    <property type="entry name" value="WH-like_DNA-bd_sf"/>
</dbReference>
<keyword evidence="2" id="KW-0418">Kinase</keyword>
<dbReference type="AlphaFoldDB" id="A0A8J3NAI0"/>
<dbReference type="PROSITE" id="PS50921">
    <property type="entry name" value="ANTAR"/>
    <property type="match status" value="1"/>
</dbReference>
<evidence type="ECO:0000256" key="2">
    <source>
        <dbReference type="ARBA" id="ARBA00022777"/>
    </source>
</evidence>
<dbReference type="InterPro" id="IPR003018">
    <property type="entry name" value="GAF"/>
</dbReference>
<feature type="domain" description="ANTAR" evidence="5">
    <location>
        <begin position="162"/>
        <end position="223"/>
    </location>
</feature>
<dbReference type="Proteomes" id="UP000612808">
    <property type="component" value="Unassembled WGS sequence"/>
</dbReference>
<sequence>MTGGEQVDLAALFAGMARDLLARHGVEATLEETCRLAAATIDGCDSAGVSMVHRDGHIDTPAASSEVAGIAHDIQYELHEGPCLDTIWEHDTVRIDDLATERRWPAFAAKAVEVGVGSMMCFRLFTERDTLGALNLFAARPRAFDEESREIGSIFAAHVAVALSAERTKAQLTEAFYTRQRIGEAAGILAERHQMTTADAFQMLAEASQHHNIKLRDLAERLVADENRARARGT</sequence>
<keyword evidence="1" id="KW-0808">Transferase</keyword>
<dbReference type="SUPFAM" id="SSF52172">
    <property type="entry name" value="CheY-like"/>
    <property type="match status" value="1"/>
</dbReference>
<reference evidence="6" key="1">
    <citation type="submission" date="2021-01" db="EMBL/GenBank/DDBJ databases">
        <title>Whole genome shotgun sequence of Actinocatenispora rupis NBRC 107355.</title>
        <authorList>
            <person name="Komaki H."/>
            <person name="Tamura T."/>
        </authorList>
    </citation>
    <scope>NUCLEOTIDE SEQUENCE</scope>
    <source>
        <strain evidence="6">NBRC 107355</strain>
    </source>
</reference>
<dbReference type="GO" id="GO:0003723">
    <property type="term" value="F:RNA binding"/>
    <property type="evidence" value="ECO:0007669"/>
    <property type="project" value="InterPro"/>
</dbReference>
<dbReference type="Pfam" id="PF03861">
    <property type="entry name" value="ANTAR"/>
    <property type="match status" value="1"/>
</dbReference>
<dbReference type="InterPro" id="IPR012074">
    <property type="entry name" value="GAF_ANTAR"/>
</dbReference>
<dbReference type="InterPro" id="IPR005561">
    <property type="entry name" value="ANTAR"/>
</dbReference>